<dbReference type="AlphaFoldDB" id="A0A9D4IP68"/>
<proteinExistence type="predicted"/>
<sequence length="75" mass="8593">MKYQQSPLFTIIYWCFQVPRLVKVTQADSPYFKIISPHDVGNKVGPGLPTTFRLQFTPDEVKVSVLSLQYPKMSS</sequence>
<keyword evidence="2" id="KW-1185">Reference proteome</keyword>
<evidence type="ECO:0000313" key="1">
    <source>
        <dbReference type="EMBL" id="KAH3778728.1"/>
    </source>
</evidence>
<accession>A0A9D4IP68</accession>
<dbReference type="EMBL" id="JAIWYP010000009">
    <property type="protein sequence ID" value="KAH3778728.1"/>
    <property type="molecule type" value="Genomic_DNA"/>
</dbReference>
<evidence type="ECO:0000313" key="2">
    <source>
        <dbReference type="Proteomes" id="UP000828390"/>
    </source>
</evidence>
<gene>
    <name evidence="1" type="ORF">DPMN_180198</name>
</gene>
<protein>
    <submittedName>
        <fullName evidence="1">Uncharacterized protein</fullName>
    </submittedName>
</protein>
<dbReference type="Proteomes" id="UP000828390">
    <property type="component" value="Unassembled WGS sequence"/>
</dbReference>
<reference evidence="1" key="1">
    <citation type="journal article" date="2019" name="bioRxiv">
        <title>The Genome of the Zebra Mussel, Dreissena polymorpha: A Resource for Invasive Species Research.</title>
        <authorList>
            <person name="McCartney M.A."/>
            <person name="Auch B."/>
            <person name="Kono T."/>
            <person name="Mallez S."/>
            <person name="Zhang Y."/>
            <person name="Obille A."/>
            <person name="Becker A."/>
            <person name="Abrahante J.E."/>
            <person name="Garbe J."/>
            <person name="Badalamenti J.P."/>
            <person name="Herman A."/>
            <person name="Mangelson H."/>
            <person name="Liachko I."/>
            <person name="Sullivan S."/>
            <person name="Sone E.D."/>
            <person name="Koren S."/>
            <person name="Silverstein K.A.T."/>
            <person name="Beckman K.B."/>
            <person name="Gohl D.M."/>
        </authorList>
    </citation>
    <scope>NUCLEOTIDE SEQUENCE</scope>
    <source>
        <strain evidence="1">Duluth1</strain>
        <tissue evidence="1">Whole animal</tissue>
    </source>
</reference>
<name>A0A9D4IP68_DREPO</name>
<reference evidence="1" key="2">
    <citation type="submission" date="2020-11" db="EMBL/GenBank/DDBJ databases">
        <authorList>
            <person name="McCartney M.A."/>
            <person name="Auch B."/>
            <person name="Kono T."/>
            <person name="Mallez S."/>
            <person name="Becker A."/>
            <person name="Gohl D.M."/>
            <person name="Silverstein K.A.T."/>
            <person name="Koren S."/>
            <person name="Bechman K.B."/>
            <person name="Herman A."/>
            <person name="Abrahante J.E."/>
            <person name="Garbe J."/>
        </authorList>
    </citation>
    <scope>NUCLEOTIDE SEQUENCE</scope>
    <source>
        <strain evidence="1">Duluth1</strain>
        <tissue evidence="1">Whole animal</tissue>
    </source>
</reference>
<organism evidence="1 2">
    <name type="scientific">Dreissena polymorpha</name>
    <name type="common">Zebra mussel</name>
    <name type="synonym">Mytilus polymorpha</name>
    <dbReference type="NCBI Taxonomy" id="45954"/>
    <lineage>
        <taxon>Eukaryota</taxon>
        <taxon>Metazoa</taxon>
        <taxon>Spiralia</taxon>
        <taxon>Lophotrochozoa</taxon>
        <taxon>Mollusca</taxon>
        <taxon>Bivalvia</taxon>
        <taxon>Autobranchia</taxon>
        <taxon>Heteroconchia</taxon>
        <taxon>Euheterodonta</taxon>
        <taxon>Imparidentia</taxon>
        <taxon>Neoheterodontei</taxon>
        <taxon>Myida</taxon>
        <taxon>Dreissenoidea</taxon>
        <taxon>Dreissenidae</taxon>
        <taxon>Dreissena</taxon>
    </lineage>
</organism>
<comment type="caution">
    <text evidence="1">The sequence shown here is derived from an EMBL/GenBank/DDBJ whole genome shotgun (WGS) entry which is preliminary data.</text>
</comment>